<evidence type="ECO:0000313" key="2">
    <source>
        <dbReference type="EMBL" id="CAD6257638.1"/>
    </source>
</evidence>
<dbReference type="Proteomes" id="UP000604825">
    <property type="component" value="Unassembled WGS sequence"/>
</dbReference>
<feature type="compositionally biased region" description="Basic and acidic residues" evidence="1">
    <location>
        <begin position="1"/>
        <end position="15"/>
    </location>
</feature>
<dbReference type="AlphaFoldDB" id="A0A811QEF9"/>
<reference evidence="2" key="1">
    <citation type="submission" date="2020-10" db="EMBL/GenBank/DDBJ databases">
        <authorList>
            <person name="Han B."/>
            <person name="Lu T."/>
            <person name="Zhao Q."/>
            <person name="Huang X."/>
            <person name="Zhao Y."/>
        </authorList>
    </citation>
    <scope>NUCLEOTIDE SEQUENCE</scope>
</reference>
<feature type="region of interest" description="Disordered" evidence="1">
    <location>
        <begin position="115"/>
        <end position="139"/>
    </location>
</feature>
<dbReference type="EMBL" id="CAJGYO010000010">
    <property type="protein sequence ID" value="CAD6257638.1"/>
    <property type="molecule type" value="Genomic_DNA"/>
</dbReference>
<name>A0A811QEF9_9POAL</name>
<feature type="region of interest" description="Disordered" evidence="1">
    <location>
        <begin position="1"/>
        <end position="82"/>
    </location>
</feature>
<sequence length="139" mass="15728">MDSFQHKSKDDEKHSRLQGMEADTTGEKEHEHGKEMSEQHGSQVHTHDQGNKHGHSHGHGHGHREEHVGGGRERADPAEYLDMGGMTPGAFLEIRYRAATGRPYDRVERLISSEQMAKQQSEEEAEAGREENKGVIYEF</sequence>
<organism evidence="2 3">
    <name type="scientific">Miscanthus lutarioriparius</name>
    <dbReference type="NCBI Taxonomy" id="422564"/>
    <lineage>
        <taxon>Eukaryota</taxon>
        <taxon>Viridiplantae</taxon>
        <taxon>Streptophyta</taxon>
        <taxon>Embryophyta</taxon>
        <taxon>Tracheophyta</taxon>
        <taxon>Spermatophyta</taxon>
        <taxon>Magnoliopsida</taxon>
        <taxon>Liliopsida</taxon>
        <taxon>Poales</taxon>
        <taxon>Poaceae</taxon>
        <taxon>PACMAD clade</taxon>
        <taxon>Panicoideae</taxon>
        <taxon>Andropogonodae</taxon>
        <taxon>Andropogoneae</taxon>
        <taxon>Saccharinae</taxon>
        <taxon>Miscanthus</taxon>
    </lineage>
</organism>
<feature type="compositionally biased region" description="Basic and acidic residues" evidence="1">
    <location>
        <begin position="63"/>
        <end position="77"/>
    </location>
</feature>
<accession>A0A811QEF9</accession>
<comment type="caution">
    <text evidence="2">The sequence shown here is derived from an EMBL/GenBank/DDBJ whole genome shotgun (WGS) entry which is preliminary data.</text>
</comment>
<dbReference type="OrthoDB" id="5579281at2759"/>
<feature type="compositionally biased region" description="Basic and acidic residues" evidence="1">
    <location>
        <begin position="25"/>
        <end position="38"/>
    </location>
</feature>
<proteinExistence type="predicted"/>
<gene>
    <name evidence="2" type="ORF">NCGR_LOCUS41123</name>
</gene>
<evidence type="ECO:0000256" key="1">
    <source>
        <dbReference type="SAM" id="MobiDB-lite"/>
    </source>
</evidence>
<protein>
    <submittedName>
        <fullName evidence="2">Uncharacterized protein</fullName>
    </submittedName>
</protein>
<evidence type="ECO:0000313" key="3">
    <source>
        <dbReference type="Proteomes" id="UP000604825"/>
    </source>
</evidence>
<keyword evidence="3" id="KW-1185">Reference proteome</keyword>
<feature type="compositionally biased region" description="Basic residues" evidence="1">
    <location>
        <begin position="52"/>
        <end position="62"/>
    </location>
</feature>